<gene>
    <name evidence="1" type="ORF">BWD14_17245</name>
</gene>
<reference evidence="1 2" key="1">
    <citation type="submission" date="2017-01" db="EMBL/GenBank/DDBJ databases">
        <title>Comparative genomic analysis of Brazilian Leptospira santarosai.</title>
        <authorList>
            <person name="Moreno L.Z."/>
            <person name="Miraglia F."/>
            <person name="Kremer F.S."/>
            <person name="Eslabao M.R."/>
            <person name="Lilenbaum W."/>
            <person name="Dellagostin O.A."/>
            <person name="Moreno A.M."/>
        </authorList>
    </citation>
    <scope>NUCLEOTIDE SEQUENCE [LARGE SCALE GENOMIC DNA]</scope>
    <source>
        <strain evidence="1 2">M52/8-19</strain>
    </source>
</reference>
<sequence length="191" mass="21292">MAAYFMLQCRTPIEWEDRALLRATPLPPDELSWRSGVSFKTVPSVPIEIEMQSTHSDRMIQLNKVDALIIPKTLLDALREVGVNNLDVYETIIRHPKTGFVTNNYVACNLIGGLVSAVDIAKSNVVGGSSDHLLDTDLDGLVIDENRTQELLMFRLAENTSAIVVHESVCKHLESCGFDQLLFIKPEDWVG</sequence>
<proteinExistence type="predicted"/>
<accession>A0AB73M2X4</accession>
<organism evidence="1 2">
    <name type="scientific">Leptospira santarosai</name>
    <dbReference type="NCBI Taxonomy" id="28183"/>
    <lineage>
        <taxon>Bacteria</taxon>
        <taxon>Pseudomonadati</taxon>
        <taxon>Spirochaetota</taxon>
        <taxon>Spirochaetia</taxon>
        <taxon>Leptospirales</taxon>
        <taxon>Leptospiraceae</taxon>
        <taxon>Leptospira</taxon>
    </lineage>
</organism>
<evidence type="ECO:0000313" key="2">
    <source>
        <dbReference type="Proteomes" id="UP000189337"/>
    </source>
</evidence>
<comment type="caution">
    <text evidence="1">The sequence shown here is derived from an EMBL/GenBank/DDBJ whole genome shotgun (WGS) entry which is preliminary data.</text>
</comment>
<dbReference type="AlphaFoldDB" id="A0AB73M2X4"/>
<name>A0AB73M2X4_9LEPT</name>
<dbReference type="RefSeq" id="WP_004474426.1">
    <property type="nucleotide sequence ID" value="NZ_CP028370.1"/>
</dbReference>
<dbReference type="Proteomes" id="UP000189337">
    <property type="component" value="Unassembled WGS sequence"/>
</dbReference>
<protein>
    <submittedName>
        <fullName evidence="1">Uncharacterized protein</fullName>
    </submittedName>
</protein>
<evidence type="ECO:0000313" key="1">
    <source>
        <dbReference type="EMBL" id="ONF91346.1"/>
    </source>
</evidence>
<dbReference type="EMBL" id="MTSU01000022">
    <property type="protein sequence ID" value="ONF91346.1"/>
    <property type="molecule type" value="Genomic_DNA"/>
</dbReference>